<feature type="transmembrane region" description="Helical" evidence="1">
    <location>
        <begin position="38"/>
        <end position="62"/>
    </location>
</feature>
<feature type="transmembrane region" description="Helical" evidence="1">
    <location>
        <begin position="83"/>
        <end position="105"/>
    </location>
</feature>
<feature type="transmembrane region" description="Helical" evidence="1">
    <location>
        <begin position="151"/>
        <end position="173"/>
    </location>
</feature>
<dbReference type="EMBL" id="CP150096">
    <property type="protein sequence ID" value="WZN44298.1"/>
    <property type="molecule type" value="Genomic_DNA"/>
</dbReference>
<evidence type="ECO:0000313" key="3">
    <source>
        <dbReference type="Proteomes" id="UP001449657"/>
    </source>
</evidence>
<keyword evidence="1" id="KW-1133">Transmembrane helix</keyword>
<feature type="transmembrane region" description="Helical" evidence="1">
    <location>
        <begin position="12"/>
        <end position="32"/>
    </location>
</feature>
<sequence length="196" mass="22504">MKKILYLKHWQLFALFIGVPVLFQIVTFSAAVSGNDPMLILFFLPIISLVLTGLYFSWFYTLGVNLQGKLPAREKMNLSRFKLFLLIPSVYILAISVFMTGAYFVDLPISGPEFLVPGLLVPVHLFSMFCIFYSMYFVAKALKTVEWRRPVTFSDFAGEFFLIWFFPIGIWFLQPRINAIFAAGGEADEEKFDFEA</sequence>
<gene>
    <name evidence="2" type="ORF">WJU22_15475</name>
</gene>
<keyword evidence="3" id="KW-1185">Reference proteome</keyword>
<evidence type="ECO:0000256" key="1">
    <source>
        <dbReference type="SAM" id="Phobius"/>
    </source>
</evidence>
<evidence type="ECO:0000313" key="2">
    <source>
        <dbReference type="EMBL" id="WZN44298.1"/>
    </source>
</evidence>
<feature type="transmembrane region" description="Helical" evidence="1">
    <location>
        <begin position="117"/>
        <end position="139"/>
    </location>
</feature>
<dbReference type="RefSeq" id="WP_341839087.1">
    <property type="nucleotide sequence ID" value="NZ_CP149792.1"/>
</dbReference>
<dbReference type="Proteomes" id="UP001449657">
    <property type="component" value="Chromosome"/>
</dbReference>
<protein>
    <submittedName>
        <fullName evidence="2">Uncharacterized protein</fullName>
    </submittedName>
</protein>
<proteinExistence type="predicted"/>
<keyword evidence="1" id="KW-0472">Membrane</keyword>
<reference evidence="2 3" key="1">
    <citation type="submission" date="2024-03" db="EMBL/GenBank/DDBJ databases">
        <title>Chitinophaga caseinilytica sp. nov., a casein hydrolysing bacterium isolated from forest soil.</title>
        <authorList>
            <person name="Lee D.S."/>
            <person name="Han D.M."/>
            <person name="Baek J.H."/>
            <person name="Choi D.G."/>
            <person name="Jeon J.H."/>
            <person name="Jeon C.O."/>
        </authorList>
    </citation>
    <scope>NUCLEOTIDE SEQUENCE [LARGE SCALE GENOMIC DNA]</scope>
    <source>
        <strain evidence="2 3">KACC 19118</strain>
    </source>
</reference>
<organism evidence="2 3">
    <name type="scientific">Chitinophaga caseinilytica</name>
    <dbReference type="NCBI Taxonomy" id="2267521"/>
    <lineage>
        <taxon>Bacteria</taxon>
        <taxon>Pseudomonadati</taxon>
        <taxon>Bacteroidota</taxon>
        <taxon>Chitinophagia</taxon>
        <taxon>Chitinophagales</taxon>
        <taxon>Chitinophagaceae</taxon>
        <taxon>Chitinophaga</taxon>
    </lineage>
</organism>
<accession>A0ABZ2YY89</accession>
<name>A0ABZ2YY89_9BACT</name>
<keyword evidence="1" id="KW-0812">Transmembrane</keyword>